<sequence>MDPRILESVNLWNAFPDPTFNVPIPAQDGTYMAETLTNDLDNMEYSLIVYRPFVSINPSLESVNLWNAFPDPIFNVPIPAQDGTYMAETLTNDLHNMEFYRPFISVNPALKSVNLWNAFPDPTFNVPIPAQDGTYMAETLTNDLDNMEFYCPFVSINPSLESVNLWNAFPDPIFNVPIPAQDGTYMAETLTNDLDNMELTIILFFLNFTCRIVYCPFVTINPALESVNLWNTFPDPIFNVPIPAQDGTYMAETLTNDLDNMEYIAPRFHCPTPDVYHPFFAINLNITFTHATPLSVRNTHPSLPLAPHPSSIPLAPHSSPNTLSSEYTARSIFNLIYFHGNHRESVSWSPGEVGEINGALEVPTAERSERMTFGHAYGRRARLIGIEEQDSPRTRQRRAEPWIPWPWFLQLPLDSTSPGHFPANKKDLQI</sequence>
<dbReference type="EMBL" id="CAJFDI010000001">
    <property type="protein sequence ID" value="CAD5211187.1"/>
    <property type="molecule type" value="Genomic_DNA"/>
</dbReference>
<dbReference type="Proteomes" id="UP000582659">
    <property type="component" value="Unassembled WGS sequence"/>
</dbReference>
<dbReference type="Proteomes" id="UP000659654">
    <property type="component" value="Unassembled WGS sequence"/>
</dbReference>
<protein>
    <submittedName>
        <fullName evidence="1">(pine wood nematode) hypothetical protein</fullName>
    </submittedName>
</protein>
<gene>
    <name evidence="1" type="ORF">BXYJ_LOCUS2303</name>
</gene>
<comment type="caution">
    <text evidence="1">The sequence shown here is derived from an EMBL/GenBank/DDBJ whole genome shotgun (WGS) entry which is preliminary data.</text>
</comment>
<reference evidence="1" key="1">
    <citation type="submission" date="2020-09" db="EMBL/GenBank/DDBJ databases">
        <authorList>
            <person name="Kikuchi T."/>
        </authorList>
    </citation>
    <scope>NUCLEOTIDE SEQUENCE</scope>
    <source>
        <strain evidence="1">Ka4C1</strain>
    </source>
</reference>
<evidence type="ECO:0000313" key="1">
    <source>
        <dbReference type="EMBL" id="CAD5211187.1"/>
    </source>
</evidence>
<keyword evidence="2" id="KW-1185">Reference proteome</keyword>
<accession>A0A811K5A9</accession>
<dbReference type="EMBL" id="CAJFCV020000001">
    <property type="protein sequence ID" value="CAG9087822.1"/>
    <property type="molecule type" value="Genomic_DNA"/>
</dbReference>
<evidence type="ECO:0000313" key="2">
    <source>
        <dbReference type="Proteomes" id="UP000659654"/>
    </source>
</evidence>
<name>A0A811K5A9_BURXY</name>
<proteinExistence type="predicted"/>
<dbReference type="AlphaFoldDB" id="A0A811K5A9"/>
<organism evidence="1 2">
    <name type="scientific">Bursaphelenchus xylophilus</name>
    <name type="common">Pinewood nematode worm</name>
    <name type="synonym">Aphelenchoides xylophilus</name>
    <dbReference type="NCBI Taxonomy" id="6326"/>
    <lineage>
        <taxon>Eukaryota</taxon>
        <taxon>Metazoa</taxon>
        <taxon>Ecdysozoa</taxon>
        <taxon>Nematoda</taxon>
        <taxon>Chromadorea</taxon>
        <taxon>Rhabditida</taxon>
        <taxon>Tylenchina</taxon>
        <taxon>Tylenchomorpha</taxon>
        <taxon>Aphelenchoidea</taxon>
        <taxon>Aphelenchoididae</taxon>
        <taxon>Bursaphelenchus</taxon>
    </lineage>
</organism>